<name>A0A8X7T9B9_CANPA</name>
<dbReference type="AlphaFoldDB" id="A0A8X7T9B9"/>
<gene>
    <name evidence="1" type="ORF">FOB60_005095</name>
</gene>
<protein>
    <submittedName>
        <fullName evidence="1">Uncharacterized protein</fullName>
    </submittedName>
</protein>
<dbReference type="Proteomes" id="UP000590412">
    <property type="component" value="Unassembled WGS sequence"/>
</dbReference>
<organism evidence="1 2">
    <name type="scientific">Candida parapsilosis</name>
    <name type="common">Yeast</name>
    <dbReference type="NCBI Taxonomy" id="5480"/>
    <lineage>
        <taxon>Eukaryota</taxon>
        <taxon>Fungi</taxon>
        <taxon>Dikarya</taxon>
        <taxon>Ascomycota</taxon>
        <taxon>Saccharomycotina</taxon>
        <taxon>Pichiomycetes</taxon>
        <taxon>Debaryomycetaceae</taxon>
        <taxon>Candida/Lodderomyces clade</taxon>
        <taxon>Candida</taxon>
    </lineage>
</organism>
<evidence type="ECO:0000313" key="2">
    <source>
        <dbReference type="Proteomes" id="UP000590412"/>
    </source>
</evidence>
<dbReference type="OrthoDB" id="4024478at2759"/>
<proteinExistence type="predicted"/>
<reference evidence="1" key="1">
    <citation type="submission" date="2020-03" db="EMBL/GenBank/DDBJ databases">
        <title>FDA dAtabase for Regulatory Grade micrObial Sequences (FDA-ARGOS): Supporting development and validation of Infectious Disease Dx tests.</title>
        <authorList>
            <person name="Campos J."/>
            <person name="Goldberg B."/>
            <person name="Tallon L."/>
            <person name="Sadzewicz L."/>
            <person name="Vavikolanu K."/>
            <person name="Mehta A."/>
            <person name="Aluvathingal J."/>
            <person name="Nadendla S."/>
            <person name="Nandy P."/>
            <person name="Geyer C."/>
            <person name="Yan Y."/>
            <person name="Sichtig H."/>
        </authorList>
    </citation>
    <scope>NUCLEOTIDE SEQUENCE [LARGE SCALE GENOMIC DNA]</scope>
    <source>
        <strain evidence="1">FDAARGOS_652</strain>
    </source>
</reference>
<comment type="caution">
    <text evidence="1">The sequence shown here is derived from an EMBL/GenBank/DDBJ whole genome shotgun (WGS) entry which is preliminary data.</text>
</comment>
<sequence>MTSIDNEVNLEWFNSYVSYTTSNNLTPDKGLLEKKQKLESTISKQQQQQQQQLKLQRSQAVIADDAIDISQDAPHLVRLIESQETTEELTKELKNLLIKYYWAGFELHDKLQEVNIDATRKRDDIVDENSNAGEV</sequence>
<dbReference type="EMBL" id="JABWAB010000009">
    <property type="protein sequence ID" value="KAF6045523.1"/>
    <property type="molecule type" value="Genomic_DNA"/>
</dbReference>
<accession>A0A8X7T9B9</accession>
<evidence type="ECO:0000313" key="1">
    <source>
        <dbReference type="EMBL" id="KAF6045523.1"/>
    </source>
</evidence>